<organism evidence="1 2">
    <name type="scientific">Mesorhizobium japonicum</name>
    <dbReference type="NCBI Taxonomy" id="2066070"/>
    <lineage>
        <taxon>Bacteria</taxon>
        <taxon>Pseudomonadati</taxon>
        <taxon>Pseudomonadota</taxon>
        <taxon>Alphaproteobacteria</taxon>
        <taxon>Hyphomicrobiales</taxon>
        <taxon>Phyllobacteriaceae</taxon>
        <taxon>Mesorhizobium</taxon>
    </lineage>
</organism>
<dbReference type="AlphaFoldDB" id="A0A3M9XAG4"/>
<evidence type="ECO:0000313" key="2">
    <source>
        <dbReference type="Proteomes" id="UP000275436"/>
    </source>
</evidence>
<name>A0A3M9XAG4_9HYPH</name>
<dbReference type="Proteomes" id="UP000275436">
    <property type="component" value="Unassembled WGS sequence"/>
</dbReference>
<accession>A0A3M9XAG4</accession>
<sequence>MKQAVKAQQIYTGTLIVPDFSDVELRGKSLLTSNPSSFGEIGDSQPRLDEHLTFIAQYESEDDLICAFGHHHKRGFLLRGEAGLNHLIGCDCAHSRYGIEWDAFVGRVEAQMSRQRSLAWLHSVSGQILNAKAEMLAAVEHPAVAAFDQLRRTVRELPQVVLRAFQAAAHSPDTWLRGDFGERDLSQERKNKEKAHSAYKAAIANGDSRQIRMAKADLKHCEDPVFVVSRRAVLRVPAKSVWHARSSIRPRLVQIADSLLATAETLAGSREFNHPDMVAKSITNAAALFDATLDEIDDAVAMFAPATLEALAQWLSAEDFRGVSTSRLPQGISISDDKKTVILERTSSLKPVSFRLGGRFHLGLS</sequence>
<dbReference type="RefSeq" id="WP_123168521.1">
    <property type="nucleotide sequence ID" value="NZ_QKOD01000004.1"/>
</dbReference>
<gene>
    <name evidence="1" type="ORF">DNR46_17520</name>
</gene>
<reference evidence="1 2" key="1">
    <citation type="journal article" date="2018" name="Mol. Plant Microbe Interact.">
        <title>Taxonomically Different Co-Microsymbionts of a Relict Legume, Oxytropis popoviana, Have Complementary Sets of Symbiotic Genes and Together Increase the Efficiency of Plant Nodulation.</title>
        <authorList>
            <person name="Safronova V."/>
            <person name="Belimov A."/>
            <person name="Sazanova A."/>
            <person name="Chirak E."/>
            <person name="Verkhozina A."/>
            <person name="Kuznetsova I."/>
            <person name="Andronov E."/>
            <person name="Puhalsky J."/>
            <person name="Tikhonovich I."/>
        </authorList>
    </citation>
    <scope>NUCLEOTIDE SEQUENCE [LARGE SCALE GENOMIC DNA]</scope>
    <source>
        <strain evidence="1 2">Opo-235</strain>
    </source>
</reference>
<proteinExistence type="predicted"/>
<comment type="caution">
    <text evidence="1">The sequence shown here is derived from an EMBL/GenBank/DDBJ whole genome shotgun (WGS) entry which is preliminary data.</text>
</comment>
<evidence type="ECO:0000313" key="1">
    <source>
        <dbReference type="EMBL" id="RNJ44438.1"/>
    </source>
</evidence>
<dbReference type="EMBL" id="QKOD01000004">
    <property type="protein sequence ID" value="RNJ44438.1"/>
    <property type="molecule type" value="Genomic_DNA"/>
</dbReference>
<protein>
    <submittedName>
        <fullName evidence="1">Uncharacterized protein</fullName>
    </submittedName>
</protein>